<protein>
    <recommendedName>
        <fullName evidence="2">C2H2-type domain-containing protein</fullName>
    </recommendedName>
</protein>
<dbReference type="RefSeq" id="XP_043044208.1">
    <property type="nucleotide sequence ID" value="XM_043176746.1"/>
</dbReference>
<evidence type="ECO:0000256" key="1">
    <source>
        <dbReference type="SAM" id="MobiDB-lite"/>
    </source>
</evidence>
<comment type="caution">
    <text evidence="3">The sequence shown here is derived from an EMBL/GenBank/DDBJ whole genome shotgun (WGS) entry which is preliminary data.</text>
</comment>
<feature type="domain" description="C2H2-type" evidence="2">
    <location>
        <begin position="42"/>
        <end position="65"/>
    </location>
</feature>
<proteinExistence type="predicted"/>
<accession>A0A9P8AWL9</accession>
<keyword evidence="4" id="KW-1185">Reference proteome</keyword>
<dbReference type="InterPro" id="IPR013087">
    <property type="entry name" value="Znf_C2H2_type"/>
</dbReference>
<dbReference type="AlphaFoldDB" id="A0A9P8AWL9"/>
<reference evidence="3" key="1">
    <citation type="submission" date="2020-11" db="EMBL/GenBank/DDBJ databases">
        <title>Adaptations for nitrogen fixation in a non-lichenized fungal sporocarp promotes dispersal by wood-feeding termites.</title>
        <authorList>
            <consortium name="DOE Joint Genome Institute"/>
            <person name="Koch R.A."/>
            <person name="Yoon G."/>
            <person name="Arayal U."/>
            <person name="Lail K."/>
            <person name="Amirebrahimi M."/>
            <person name="Labutti K."/>
            <person name="Lipzen A."/>
            <person name="Riley R."/>
            <person name="Barry K."/>
            <person name="Henrissat B."/>
            <person name="Grigoriev I.V."/>
            <person name="Herr J.R."/>
            <person name="Aime M.C."/>
        </authorList>
    </citation>
    <scope>NUCLEOTIDE SEQUENCE</scope>
    <source>
        <strain evidence="3">MCA 3950</strain>
    </source>
</reference>
<evidence type="ECO:0000313" key="4">
    <source>
        <dbReference type="Proteomes" id="UP000812287"/>
    </source>
</evidence>
<dbReference type="OrthoDB" id="3222551at2759"/>
<dbReference type="Proteomes" id="UP000812287">
    <property type="component" value="Unassembled WGS sequence"/>
</dbReference>
<sequence length="80" mass="8951">MIASVLPPQPALNDVSTTREDLEAATALAKVTSPPETPLFICAYQGCFRLFPTRDRVTTHRKREHPDLPDDDSSVITWNE</sequence>
<dbReference type="PROSITE" id="PS00028">
    <property type="entry name" value="ZINC_FINGER_C2H2_1"/>
    <property type="match status" value="1"/>
</dbReference>
<evidence type="ECO:0000313" key="3">
    <source>
        <dbReference type="EMBL" id="KAG7450708.1"/>
    </source>
</evidence>
<organism evidence="3 4">
    <name type="scientific">Guyanagaster necrorhizus</name>
    <dbReference type="NCBI Taxonomy" id="856835"/>
    <lineage>
        <taxon>Eukaryota</taxon>
        <taxon>Fungi</taxon>
        <taxon>Dikarya</taxon>
        <taxon>Basidiomycota</taxon>
        <taxon>Agaricomycotina</taxon>
        <taxon>Agaricomycetes</taxon>
        <taxon>Agaricomycetidae</taxon>
        <taxon>Agaricales</taxon>
        <taxon>Marasmiineae</taxon>
        <taxon>Physalacriaceae</taxon>
        <taxon>Guyanagaster</taxon>
    </lineage>
</organism>
<name>A0A9P8AWL9_9AGAR</name>
<feature type="region of interest" description="Disordered" evidence="1">
    <location>
        <begin position="58"/>
        <end position="80"/>
    </location>
</feature>
<dbReference type="GeneID" id="66099033"/>
<gene>
    <name evidence="3" type="ORF">BT62DRAFT_1001503</name>
</gene>
<feature type="compositionally biased region" description="Basic and acidic residues" evidence="1">
    <location>
        <begin position="58"/>
        <end position="68"/>
    </location>
</feature>
<evidence type="ECO:0000259" key="2">
    <source>
        <dbReference type="PROSITE" id="PS00028"/>
    </source>
</evidence>
<dbReference type="EMBL" id="MU250526">
    <property type="protein sequence ID" value="KAG7450708.1"/>
    <property type="molecule type" value="Genomic_DNA"/>
</dbReference>